<feature type="transmembrane region" description="Helical" evidence="7">
    <location>
        <begin position="170"/>
        <end position="193"/>
    </location>
</feature>
<reference evidence="9" key="1">
    <citation type="submission" date="2023-10" db="EMBL/GenBank/DDBJ databases">
        <authorList>
            <person name="Chen Y."/>
            <person name="Shah S."/>
            <person name="Dougan E. K."/>
            <person name="Thang M."/>
            <person name="Chan C."/>
        </authorList>
    </citation>
    <scope>NUCLEOTIDE SEQUENCE [LARGE SCALE GENOMIC DNA]</scope>
</reference>
<evidence type="ECO:0000256" key="2">
    <source>
        <dbReference type="ARBA" id="ARBA00022448"/>
    </source>
</evidence>
<evidence type="ECO:0000256" key="5">
    <source>
        <dbReference type="ARBA" id="ARBA00023136"/>
    </source>
</evidence>
<feature type="transmembrane region" description="Helical" evidence="7">
    <location>
        <begin position="398"/>
        <end position="418"/>
    </location>
</feature>
<dbReference type="Gene3D" id="3.40.50.300">
    <property type="entry name" value="P-loop containing nucleotide triphosphate hydrolases"/>
    <property type="match status" value="1"/>
</dbReference>
<name>A0ABN9W1P1_9DINO</name>
<sequence>MDKGPQDALVQSPSGGKDENGEHDPQHNNGYLGSLMQWWKPYTKAQESTRPGWHDYPNGKAATMYWHCGGEGEVAKEAPFYHRLQFDLANSYYWSGDQCIDMLYFYMQWHPILGLFLSHPNHPWSKKLRLVQLVLSMLFSLPATAAIAAITETDREDSSVLLGKVADKILTLSLITLPNCIVGVVLYQCSVAGAACPSCRLLCECLHNCCACLMFVLACCACSVAIAFLSAKPNIVDAFWPLLMGLVWYWLLWFPLWLFVPGQLGFFSLWRVESAKARSLLEAASAGAGRLADQLAPPASAPRAPRGRRRGALGAERRAPRGGPALLRGAAGPAATGIEPGGTRAGRSQELLRASLGARSCSASGALRDAARGSGPCLRMQSFDIPDIDHALQFEVGYMYFLFWMYYVLVSVGGSFHIDVSVYHMTLGERSGLQACPAPALPSFDQPEGAGEGGRAGGGPPLPAEQPSDEELVRVLETLGLAALPDRFDSGFDTVCDWARTLSLGEQQRIAACRCLLRAPRLAVLDEATSALPVEDERRLYEQFRRRGIRYLSVGHRTSLAAYHDSVLQLLGGGEWRVVGSEEYAAGAADQGGPADGPA</sequence>
<feature type="region of interest" description="Disordered" evidence="6">
    <location>
        <begin position="292"/>
        <end position="344"/>
    </location>
</feature>
<evidence type="ECO:0000256" key="6">
    <source>
        <dbReference type="SAM" id="MobiDB-lite"/>
    </source>
</evidence>
<comment type="caution">
    <text evidence="9">The sequence shown here is derived from an EMBL/GenBank/DDBJ whole genome shotgun (WGS) entry which is preliminary data.</text>
</comment>
<accession>A0ABN9W1P1</accession>
<keyword evidence="4 7" id="KW-1133">Transmembrane helix</keyword>
<proteinExistence type="inferred from homology"/>
<evidence type="ECO:0000313" key="9">
    <source>
        <dbReference type="EMBL" id="CAK0878841.1"/>
    </source>
</evidence>
<keyword evidence="2" id="KW-0813">Transport</keyword>
<feature type="domain" description="ABC transporter" evidence="8">
    <location>
        <begin position="469"/>
        <end position="530"/>
    </location>
</feature>
<dbReference type="Proteomes" id="UP001189429">
    <property type="component" value="Unassembled WGS sequence"/>
</dbReference>
<evidence type="ECO:0000256" key="1">
    <source>
        <dbReference type="ARBA" id="ARBA00008575"/>
    </source>
</evidence>
<dbReference type="InterPro" id="IPR050835">
    <property type="entry name" value="ABC_transporter_sub-D"/>
</dbReference>
<feature type="compositionally biased region" description="Low complexity" evidence="6">
    <location>
        <begin position="321"/>
        <end position="335"/>
    </location>
</feature>
<feature type="region of interest" description="Disordered" evidence="6">
    <location>
        <begin position="444"/>
        <end position="468"/>
    </location>
</feature>
<dbReference type="EMBL" id="CAUYUJ010017890">
    <property type="protein sequence ID" value="CAK0878841.1"/>
    <property type="molecule type" value="Genomic_DNA"/>
</dbReference>
<dbReference type="PANTHER" id="PTHR11384">
    <property type="entry name" value="ATP-BINDING CASSETTE, SUB-FAMILY D MEMBER"/>
    <property type="match status" value="1"/>
</dbReference>
<evidence type="ECO:0000259" key="8">
    <source>
        <dbReference type="Pfam" id="PF00005"/>
    </source>
</evidence>
<keyword evidence="10" id="KW-1185">Reference proteome</keyword>
<feature type="compositionally biased region" description="Gly residues" evidence="6">
    <location>
        <begin position="450"/>
        <end position="459"/>
    </location>
</feature>
<dbReference type="PANTHER" id="PTHR11384:SF59">
    <property type="entry name" value="LYSOSOMAL COBALAMIN TRANSPORTER ABCD4"/>
    <property type="match status" value="1"/>
</dbReference>
<evidence type="ECO:0000256" key="7">
    <source>
        <dbReference type="SAM" id="Phobius"/>
    </source>
</evidence>
<dbReference type="InterPro" id="IPR003439">
    <property type="entry name" value="ABC_transporter-like_ATP-bd"/>
</dbReference>
<evidence type="ECO:0000313" key="10">
    <source>
        <dbReference type="Proteomes" id="UP001189429"/>
    </source>
</evidence>
<dbReference type="Pfam" id="PF00005">
    <property type="entry name" value="ABC_tran"/>
    <property type="match status" value="1"/>
</dbReference>
<comment type="similarity">
    <text evidence="1">Belongs to the ABC transporter superfamily. ABCD family. Peroxisomal fatty acyl CoA transporter (TC 3.A.1.203) subfamily.</text>
</comment>
<feature type="region of interest" description="Disordered" evidence="6">
    <location>
        <begin position="1"/>
        <end position="27"/>
    </location>
</feature>
<gene>
    <name evidence="9" type="ORF">PCOR1329_LOCUS62462</name>
</gene>
<feature type="transmembrane region" description="Helical" evidence="7">
    <location>
        <begin position="205"/>
        <end position="228"/>
    </location>
</feature>
<feature type="transmembrane region" description="Helical" evidence="7">
    <location>
        <begin position="130"/>
        <end position="150"/>
    </location>
</feature>
<dbReference type="SUPFAM" id="SSF52540">
    <property type="entry name" value="P-loop containing nucleoside triphosphate hydrolases"/>
    <property type="match status" value="1"/>
</dbReference>
<keyword evidence="5 7" id="KW-0472">Membrane</keyword>
<evidence type="ECO:0000256" key="3">
    <source>
        <dbReference type="ARBA" id="ARBA00022692"/>
    </source>
</evidence>
<keyword evidence="3 7" id="KW-0812">Transmembrane</keyword>
<feature type="compositionally biased region" description="Basic and acidic residues" evidence="6">
    <location>
        <begin position="16"/>
        <end position="26"/>
    </location>
</feature>
<evidence type="ECO:0000256" key="4">
    <source>
        <dbReference type="ARBA" id="ARBA00022989"/>
    </source>
</evidence>
<protein>
    <recommendedName>
        <fullName evidence="8">ABC transporter domain-containing protein</fullName>
    </recommendedName>
</protein>
<dbReference type="InterPro" id="IPR027417">
    <property type="entry name" value="P-loop_NTPase"/>
</dbReference>
<organism evidence="9 10">
    <name type="scientific">Prorocentrum cordatum</name>
    <dbReference type="NCBI Taxonomy" id="2364126"/>
    <lineage>
        <taxon>Eukaryota</taxon>
        <taxon>Sar</taxon>
        <taxon>Alveolata</taxon>
        <taxon>Dinophyceae</taxon>
        <taxon>Prorocentrales</taxon>
        <taxon>Prorocentraceae</taxon>
        <taxon>Prorocentrum</taxon>
    </lineage>
</organism>
<feature type="transmembrane region" description="Helical" evidence="7">
    <location>
        <begin position="248"/>
        <end position="270"/>
    </location>
</feature>